<dbReference type="Proteomes" id="UP001163850">
    <property type="component" value="Unassembled WGS sequence"/>
</dbReference>
<dbReference type="InterPro" id="IPR020845">
    <property type="entry name" value="AMP-binding_CS"/>
</dbReference>
<protein>
    <submittedName>
        <fullName evidence="5">AMP binding protein</fullName>
    </submittedName>
</protein>
<dbReference type="Pfam" id="PF00501">
    <property type="entry name" value="AMP-binding"/>
    <property type="match status" value="1"/>
</dbReference>
<organism evidence="5 6">
    <name type="scientific">Lentinula detonsa</name>
    <dbReference type="NCBI Taxonomy" id="2804962"/>
    <lineage>
        <taxon>Eukaryota</taxon>
        <taxon>Fungi</taxon>
        <taxon>Dikarya</taxon>
        <taxon>Basidiomycota</taxon>
        <taxon>Agaricomycotina</taxon>
        <taxon>Agaricomycetes</taxon>
        <taxon>Agaricomycetidae</taxon>
        <taxon>Agaricales</taxon>
        <taxon>Marasmiineae</taxon>
        <taxon>Omphalotaceae</taxon>
        <taxon>Lentinula</taxon>
    </lineage>
</organism>
<dbReference type="InterPro" id="IPR000873">
    <property type="entry name" value="AMP-dep_synth/lig_dom"/>
</dbReference>
<evidence type="ECO:0000313" key="5">
    <source>
        <dbReference type="EMBL" id="KAJ3980739.1"/>
    </source>
</evidence>
<reference evidence="5" key="1">
    <citation type="submission" date="2022-08" db="EMBL/GenBank/DDBJ databases">
        <authorList>
            <consortium name="DOE Joint Genome Institute"/>
            <person name="Min B."/>
            <person name="Riley R."/>
            <person name="Sierra-Patev S."/>
            <person name="Naranjo-Ortiz M."/>
            <person name="Looney B."/>
            <person name="Konkel Z."/>
            <person name="Slot J.C."/>
            <person name="Sakamoto Y."/>
            <person name="Steenwyk J.L."/>
            <person name="Rokas A."/>
            <person name="Carro J."/>
            <person name="Camarero S."/>
            <person name="Ferreira P."/>
            <person name="Molpeceres G."/>
            <person name="Ruiz-Duenas F.J."/>
            <person name="Serrano A."/>
            <person name="Henrissat B."/>
            <person name="Drula E."/>
            <person name="Hughes K.W."/>
            <person name="Mata J.L."/>
            <person name="Ishikawa N.K."/>
            <person name="Vargas-Isla R."/>
            <person name="Ushijima S."/>
            <person name="Smith C.A."/>
            <person name="Ahrendt S."/>
            <person name="Andreopoulos W."/>
            <person name="He G."/>
            <person name="Labutti K."/>
            <person name="Lipzen A."/>
            <person name="Ng V."/>
            <person name="Sandor L."/>
            <person name="Barry K."/>
            <person name="Martinez A.T."/>
            <person name="Xiao Y."/>
            <person name="Gibbons J.G."/>
            <person name="Terashima K."/>
            <person name="Hibbett D.S."/>
            <person name="Grigoriev I.V."/>
        </authorList>
    </citation>
    <scope>NUCLEOTIDE SEQUENCE</scope>
    <source>
        <strain evidence="5">TFB7829</strain>
    </source>
</reference>
<evidence type="ECO:0000313" key="6">
    <source>
        <dbReference type="Proteomes" id="UP001163850"/>
    </source>
</evidence>
<dbReference type="Pfam" id="PF13193">
    <property type="entry name" value="AMP-binding_C"/>
    <property type="match status" value="1"/>
</dbReference>
<dbReference type="PANTHER" id="PTHR24096">
    <property type="entry name" value="LONG-CHAIN-FATTY-ACID--COA LIGASE"/>
    <property type="match status" value="1"/>
</dbReference>
<sequence length="658" mass="72985">MWSSGTGGTRGEVRTFDFYLSLLGNRTVTVTDSVTALSATLSPHWQRDQPATEAARINRLEFGHGMKFSDFSKYPSEYPAYIDAQTGVTLNRGHIKDFALSFGYSLRNEKLAKRGDTVMMYSPNSISWPVVVFGAVAAGLRCTFANPASTADELAYQYKDSQAFLICTTRANLNTVQQMLTSEAVGVASKEDAERRIILLPDDFDWVLGTKKTDGEKPISKFTRLEDLLNLGRLKQEEQFQGVDAEQETVFLCYSSGTTGKPKGVETTHQNLTTVLDIVVSGFPPLSPTDDRMLAILPFYHIYGLVKLLLFPFLCGVSTIVLPNFDPVKFCESIQRYRITVTLIVPPVLVVMARHECVHQYDMSSLRIMFSGAAPLGGDLVRAVRSRLRPTNLPPLHIVQGYGLTETSPTTHLLPLLPAREWGDMTEESKYGSIGFLLPNLEARLVADDKDGHAKTDDEVVDAPEGERGEIWIRGRSVMKGYLNNSAANANAFYPHLTYTPSNPIPGSRWFKTGDIGVVDKDGFFWVVDRKKELIKYKGFQVPPAELESILLTHPKVADVGVIGVESTRESTELPRAYIVPTDPSIQTLELVREVQEWVKTKVAKHKFLRGGVIAVQAIPKSASGKILRRHLKEQALKELAGKDPAETMDAEKARAKL</sequence>
<accession>A0AA38UP27</accession>
<name>A0AA38UP27_9AGAR</name>
<keyword evidence="2" id="KW-0436">Ligase</keyword>
<feature type="domain" description="AMP-dependent synthetase/ligase" evidence="3">
    <location>
        <begin position="73"/>
        <end position="483"/>
    </location>
</feature>
<dbReference type="InterPro" id="IPR025110">
    <property type="entry name" value="AMP-bd_C"/>
</dbReference>
<gene>
    <name evidence="5" type="ORF">F5890DRAFT_1477491</name>
</gene>
<dbReference type="PROSITE" id="PS00455">
    <property type="entry name" value="AMP_BINDING"/>
    <property type="match status" value="1"/>
</dbReference>
<evidence type="ECO:0000256" key="2">
    <source>
        <dbReference type="ARBA" id="ARBA00022598"/>
    </source>
</evidence>
<feature type="domain" description="AMP-binding enzyme C-terminal" evidence="4">
    <location>
        <begin position="546"/>
        <end position="626"/>
    </location>
</feature>
<evidence type="ECO:0000259" key="4">
    <source>
        <dbReference type="Pfam" id="PF13193"/>
    </source>
</evidence>
<dbReference type="InterPro" id="IPR045851">
    <property type="entry name" value="AMP-bd_C_sf"/>
</dbReference>
<evidence type="ECO:0000259" key="3">
    <source>
        <dbReference type="Pfam" id="PF00501"/>
    </source>
</evidence>
<comment type="caution">
    <text evidence="5">The sequence shown here is derived from an EMBL/GenBank/DDBJ whole genome shotgun (WGS) entry which is preliminary data.</text>
</comment>
<proteinExistence type="inferred from homology"/>
<comment type="similarity">
    <text evidence="1">Belongs to the ATP-dependent AMP-binding enzyme family.</text>
</comment>
<dbReference type="CDD" id="cd05911">
    <property type="entry name" value="Firefly_Luc_like"/>
    <property type="match status" value="1"/>
</dbReference>
<dbReference type="InterPro" id="IPR042099">
    <property type="entry name" value="ANL_N_sf"/>
</dbReference>
<dbReference type="PANTHER" id="PTHR24096:SF149">
    <property type="entry name" value="AMP-BINDING DOMAIN-CONTAINING PROTEIN-RELATED"/>
    <property type="match status" value="1"/>
</dbReference>
<dbReference type="EMBL" id="MU802162">
    <property type="protein sequence ID" value="KAJ3980739.1"/>
    <property type="molecule type" value="Genomic_DNA"/>
</dbReference>
<dbReference type="SUPFAM" id="SSF56801">
    <property type="entry name" value="Acetyl-CoA synthetase-like"/>
    <property type="match status" value="1"/>
</dbReference>
<evidence type="ECO:0000256" key="1">
    <source>
        <dbReference type="ARBA" id="ARBA00006432"/>
    </source>
</evidence>
<dbReference type="GO" id="GO:0016405">
    <property type="term" value="F:CoA-ligase activity"/>
    <property type="evidence" value="ECO:0007669"/>
    <property type="project" value="TreeGrafter"/>
</dbReference>
<dbReference type="Gene3D" id="3.40.50.12780">
    <property type="entry name" value="N-terminal domain of ligase-like"/>
    <property type="match status" value="1"/>
</dbReference>
<dbReference type="Gene3D" id="3.30.300.30">
    <property type="match status" value="1"/>
</dbReference>
<dbReference type="AlphaFoldDB" id="A0AA38UP27"/>